<keyword evidence="3" id="KW-0547">Nucleotide-binding</keyword>
<evidence type="ECO:0000256" key="3">
    <source>
        <dbReference type="ARBA" id="ARBA00022741"/>
    </source>
</evidence>
<reference evidence="9 11" key="1">
    <citation type="journal article" date="2012" name="Nat. Biotechnol.">
        <title>Reference genome sequence of the model plant Setaria.</title>
        <authorList>
            <person name="Bennetzen J.L."/>
            <person name="Schmutz J."/>
            <person name="Wang H."/>
            <person name="Percifield R."/>
            <person name="Hawkins J."/>
            <person name="Pontaroli A.C."/>
            <person name="Estep M."/>
            <person name="Feng L."/>
            <person name="Vaughn J.N."/>
            <person name="Grimwood J."/>
            <person name="Jenkins J."/>
            <person name="Barry K."/>
            <person name="Lindquist E."/>
            <person name="Hellsten U."/>
            <person name="Deshpande S."/>
            <person name="Wang X."/>
            <person name="Wu X."/>
            <person name="Mitros T."/>
            <person name="Triplett J."/>
            <person name="Yang X."/>
            <person name="Ye C.Y."/>
            <person name="Mauro-Herrera M."/>
            <person name="Wang L."/>
            <person name="Li P."/>
            <person name="Sharma M."/>
            <person name="Sharma R."/>
            <person name="Ronald P.C."/>
            <person name="Panaud O."/>
            <person name="Kellogg E.A."/>
            <person name="Brutnell T.P."/>
            <person name="Doust A.N."/>
            <person name="Tuskan G.A."/>
            <person name="Rokhsar D."/>
            <person name="Devos K.M."/>
        </authorList>
    </citation>
    <scope>NUCLEOTIDE SEQUENCE [LARGE SCALE GENOMIC DNA]</scope>
    <source>
        <strain evidence="11">cv. Yugu1</strain>
        <strain evidence="9">Yugu1</strain>
    </source>
</reference>
<feature type="domain" description="Protein kinase" evidence="8">
    <location>
        <begin position="260"/>
        <end position="565"/>
    </location>
</feature>
<dbReference type="InterPro" id="IPR008271">
    <property type="entry name" value="Ser/Thr_kinase_AS"/>
</dbReference>
<evidence type="ECO:0000313" key="11">
    <source>
        <dbReference type="Proteomes" id="UP000004995"/>
    </source>
</evidence>
<dbReference type="InterPro" id="IPR011009">
    <property type="entry name" value="Kinase-like_dom_sf"/>
</dbReference>
<dbReference type="InterPro" id="IPR000719">
    <property type="entry name" value="Prot_kinase_dom"/>
</dbReference>
<sequence>MRRNKRASRGATAVQEEDEGGGSGSSIYFLGAISSCEARRRATQVEPSESEAELRGGKTAAPEPMPLHFLRPIPRGAHPSVLHTVSTQFGWGGWGESGAIRGGCGRSAAVGRGAAAAAEVVAPDGCTKRCGDISIPYPFGVEPGCYLEPGFNLTCDRSRRAHKLFLGDGTVQVLEVSIANSTVRTNGSYVDFSDTPAGTPTTGAVATANGTWSSALGEGGLYTLAPRRNRLLAMGCDDRAVLLGDHNRTVSTCSTFCNQLFTGAMLGSADCSGAYCCQAKILLERSSYGFQAFQMNGEPSWLYVVEDEFSADPDLLLKVNEMWTLPAVLNWRINHTTCHGNASSPACRSSHSFCKNRTLTRLEAFLERGHVCHCQCAEGYQGNPYVTPGCRGNEAVPPKLRPQDLHVEGPVSISWDDRLRIALEISKAVAYLHSAASTPILHRDIKSSNILLDDNLTAKISDFGASNRPGEKSDVFSSGVLLIELLTRKKKPFVYQSDDGDGLVSHFASLLTERNLVDIIDPQILEEEGEQVHEVVTLAATCAKLNGEDRSTSREVEITLENLRVITKKHAHHNTTSRRNDRDQTAARYMSIMEGLDVETSRQYSMEEEMMLSASIARLAYPI</sequence>
<evidence type="ECO:0000256" key="7">
    <source>
        <dbReference type="SAM" id="MobiDB-lite"/>
    </source>
</evidence>
<dbReference type="SUPFAM" id="SSF56112">
    <property type="entry name" value="Protein kinase-like (PK-like)"/>
    <property type="match status" value="1"/>
</dbReference>
<dbReference type="PANTHER" id="PTHR27005:SF545">
    <property type="entry name" value="WALL-ASSOCIATED RECEPTOR PROTEIN KINASE FAMILY PROTEIN-RELATED"/>
    <property type="match status" value="1"/>
</dbReference>
<dbReference type="Proteomes" id="UP000004995">
    <property type="component" value="Unassembled WGS sequence"/>
</dbReference>
<dbReference type="PANTHER" id="PTHR27005">
    <property type="entry name" value="WALL-ASSOCIATED RECEPTOR KINASE-LIKE 21"/>
    <property type="match status" value="1"/>
</dbReference>
<evidence type="ECO:0000256" key="6">
    <source>
        <dbReference type="ARBA" id="ARBA00023180"/>
    </source>
</evidence>
<keyword evidence="4" id="KW-0067">ATP-binding</keyword>
<evidence type="ECO:0000256" key="4">
    <source>
        <dbReference type="ARBA" id="ARBA00022840"/>
    </source>
</evidence>
<dbReference type="OrthoDB" id="4062651at2759"/>
<protein>
    <recommendedName>
        <fullName evidence="8">Protein kinase domain-containing protein</fullName>
    </recommendedName>
</protein>
<organism evidence="9">
    <name type="scientific">Setaria italica</name>
    <name type="common">Foxtail millet</name>
    <name type="synonym">Panicum italicum</name>
    <dbReference type="NCBI Taxonomy" id="4555"/>
    <lineage>
        <taxon>Eukaryota</taxon>
        <taxon>Viridiplantae</taxon>
        <taxon>Streptophyta</taxon>
        <taxon>Embryophyta</taxon>
        <taxon>Tracheophyta</taxon>
        <taxon>Spermatophyta</taxon>
        <taxon>Magnoliopsida</taxon>
        <taxon>Liliopsida</taxon>
        <taxon>Poales</taxon>
        <taxon>Poaceae</taxon>
        <taxon>PACMAD clade</taxon>
        <taxon>Panicoideae</taxon>
        <taxon>Panicodae</taxon>
        <taxon>Paniceae</taxon>
        <taxon>Cenchrinae</taxon>
        <taxon>Setaria</taxon>
    </lineage>
</organism>
<keyword evidence="2" id="KW-0732">Signal</keyword>
<dbReference type="Pfam" id="PF00069">
    <property type="entry name" value="Pkinase"/>
    <property type="match status" value="1"/>
</dbReference>
<evidence type="ECO:0000259" key="8">
    <source>
        <dbReference type="PROSITE" id="PS50011"/>
    </source>
</evidence>
<dbReference type="GO" id="GO:0007166">
    <property type="term" value="P:cell surface receptor signaling pathway"/>
    <property type="evidence" value="ECO:0000318"/>
    <property type="project" value="GO_Central"/>
</dbReference>
<dbReference type="eggNOG" id="ENOG502RMXX">
    <property type="taxonomic scope" value="Eukaryota"/>
</dbReference>
<dbReference type="EMBL" id="AGNK02003966">
    <property type="status" value="NOT_ANNOTATED_CDS"/>
    <property type="molecule type" value="Genomic_DNA"/>
</dbReference>
<dbReference type="GO" id="GO:0004672">
    <property type="term" value="F:protein kinase activity"/>
    <property type="evidence" value="ECO:0007669"/>
    <property type="project" value="InterPro"/>
</dbReference>
<evidence type="ECO:0000256" key="1">
    <source>
        <dbReference type="ARBA" id="ARBA00004479"/>
    </source>
</evidence>
<dbReference type="Gramene" id="KQL02376">
    <property type="protein sequence ID" value="KQL02376"/>
    <property type="gene ID" value="SETIT_015062mg"/>
</dbReference>
<keyword evidence="6" id="KW-0325">Glycoprotein</keyword>
<dbReference type="EMBL" id="CM003533">
    <property type="protein sequence ID" value="RCV31716.1"/>
    <property type="molecule type" value="Genomic_DNA"/>
</dbReference>
<keyword evidence="5" id="KW-1015">Disulfide bond</keyword>
<dbReference type="GO" id="GO:0005886">
    <property type="term" value="C:plasma membrane"/>
    <property type="evidence" value="ECO:0000318"/>
    <property type="project" value="GO_Central"/>
</dbReference>
<evidence type="ECO:0000256" key="2">
    <source>
        <dbReference type="ARBA" id="ARBA00022729"/>
    </source>
</evidence>
<dbReference type="InterPro" id="IPR025287">
    <property type="entry name" value="WAK_GUB"/>
</dbReference>
<dbReference type="PROSITE" id="PS00108">
    <property type="entry name" value="PROTEIN_KINASE_ST"/>
    <property type="match status" value="1"/>
</dbReference>
<evidence type="ECO:0000313" key="10">
    <source>
        <dbReference type="EnsemblPlants" id="KQL02376"/>
    </source>
</evidence>
<evidence type="ECO:0000313" key="9">
    <source>
        <dbReference type="EMBL" id="RCV31716.1"/>
    </source>
</evidence>
<reference evidence="9" key="2">
    <citation type="submission" date="2015-07" db="EMBL/GenBank/DDBJ databases">
        <authorList>
            <person name="Noorani M."/>
        </authorList>
    </citation>
    <scope>NUCLEOTIDE SEQUENCE</scope>
    <source>
        <strain evidence="9">Yugu1</strain>
    </source>
</reference>
<dbReference type="AlphaFoldDB" id="K3YLD9"/>
<gene>
    <name evidence="9" type="ORF">SETIT_6G200500v2</name>
</gene>
<dbReference type="HOGENOM" id="CLU_000288_43_5_1"/>
<feature type="region of interest" description="Disordered" evidence="7">
    <location>
        <begin position="40"/>
        <end position="64"/>
    </location>
</feature>
<reference evidence="10" key="3">
    <citation type="submission" date="2018-08" db="UniProtKB">
        <authorList>
            <consortium name="EnsemblPlants"/>
        </authorList>
    </citation>
    <scope>IDENTIFICATION</scope>
    <source>
        <strain evidence="10">Yugu1</strain>
    </source>
</reference>
<proteinExistence type="predicted"/>
<dbReference type="OMA" id="RYMSIME"/>
<name>K3YLD9_SETIT</name>
<dbReference type="Gene3D" id="1.10.510.10">
    <property type="entry name" value="Transferase(Phosphotransferase) domain 1"/>
    <property type="match status" value="2"/>
</dbReference>
<dbReference type="SMART" id="SM00220">
    <property type="entry name" value="S_TKc"/>
    <property type="match status" value="1"/>
</dbReference>
<evidence type="ECO:0000256" key="5">
    <source>
        <dbReference type="ARBA" id="ARBA00023157"/>
    </source>
</evidence>
<dbReference type="PROSITE" id="PS50011">
    <property type="entry name" value="PROTEIN_KINASE_DOM"/>
    <property type="match status" value="1"/>
</dbReference>
<dbReference type="GO" id="GO:0005524">
    <property type="term" value="F:ATP binding"/>
    <property type="evidence" value="ECO:0007669"/>
    <property type="project" value="UniProtKB-KW"/>
</dbReference>
<comment type="subcellular location">
    <subcellularLocation>
        <location evidence="1">Membrane</location>
        <topology evidence="1">Single-pass type I membrane protein</topology>
    </subcellularLocation>
</comment>
<feature type="region of interest" description="Disordered" evidence="7">
    <location>
        <begin position="1"/>
        <end position="25"/>
    </location>
</feature>
<dbReference type="InterPro" id="IPR045274">
    <property type="entry name" value="WAK-like"/>
</dbReference>
<accession>K3YLD9</accession>
<dbReference type="Pfam" id="PF13947">
    <property type="entry name" value="GUB_WAK_bind"/>
    <property type="match status" value="1"/>
</dbReference>
<dbReference type="EnsemblPlants" id="KQL02376">
    <property type="protein sequence ID" value="KQL02376"/>
    <property type="gene ID" value="SETIT_015062mg"/>
</dbReference>
<keyword evidence="11" id="KW-1185">Reference proteome</keyword>
<dbReference type="GO" id="GO:0030247">
    <property type="term" value="F:polysaccharide binding"/>
    <property type="evidence" value="ECO:0007669"/>
    <property type="project" value="InterPro"/>
</dbReference>